<organism evidence="2 3">
    <name type="scientific">Pseudolactococcus raffinolactis</name>
    <dbReference type="NCBI Taxonomy" id="1366"/>
    <lineage>
        <taxon>Bacteria</taxon>
        <taxon>Bacillati</taxon>
        <taxon>Bacillota</taxon>
        <taxon>Bacilli</taxon>
        <taxon>Lactobacillales</taxon>
        <taxon>Streptococcaceae</taxon>
        <taxon>Pseudolactococcus</taxon>
    </lineage>
</organism>
<reference evidence="2 3" key="1">
    <citation type="submission" date="2019-12" db="EMBL/GenBank/DDBJ databases">
        <title>Whole genome sequences of Lactococcus raffinolactis strains isolated from sewage.</title>
        <authorList>
            <person name="Ybazeta G."/>
            <person name="Ross M."/>
            <person name="Brabant-Kirwan D."/>
            <person name="Saleh M."/>
            <person name="Dillon J.A."/>
            <person name="Splinter K."/>
            <person name="Nokhbeh R."/>
        </authorList>
    </citation>
    <scope>NUCLEOTIDE SEQUENCE [LARGE SCALE GENOMIC DNA]</scope>
    <source>
        <strain evidence="2 3">Lr_19_14</strain>
    </source>
</reference>
<evidence type="ECO:0000313" key="3">
    <source>
        <dbReference type="Proteomes" id="UP000501558"/>
    </source>
</evidence>
<dbReference type="EMBL" id="CP047628">
    <property type="protein sequence ID" value="QIW57574.1"/>
    <property type="molecule type" value="Genomic_DNA"/>
</dbReference>
<dbReference type="Pfam" id="PF00535">
    <property type="entry name" value="Glycos_transf_2"/>
    <property type="match status" value="1"/>
</dbReference>
<evidence type="ECO:0000259" key="1">
    <source>
        <dbReference type="Pfam" id="PF00535"/>
    </source>
</evidence>
<dbReference type="Gene3D" id="3.90.550.10">
    <property type="entry name" value="Spore Coat Polysaccharide Biosynthesis Protein SpsA, Chain A"/>
    <property type="match status" value="1"/>
</dbReference>
<dbReference type="Proteomes" id="UP000501558">
    <property type="component" value="Chromosome"/>
</dbReference>
<feature type="domain" description="Glycosyltransferase 2-like" evidence="1">
    <location>
        <begin position="8"/>
        <end position="171"/>
    </location>
</feature>
<gene>
    <name evidence="2" type="ORF">GU334_00995</name>
</gene>
<dbReference type="RefSeq" id="WP_167840968.1">
    <property type="nucleotide sequence ID" value="NZ_CP047628.1"/>
</dbReference>
<keyword evidence="3" id="KW-1185">Reference proteome</keyword>
<accession>A0AAE7CRJ2</accession>
<dbReference type="InterPro" id="IPR050256">
    <property type="entry name" value="Glycosyltransferase_2"/>
</dbReference>
<dbReference type="PANTHER" id="PTHR48090:SF7">
    <property type="entry name" value="RFBJ PROTEIN"/>
    <property type="match status" value="1"/>
</dbReference>
<protein>
    <submittedName>
        <fullName evidence="2">Glycosyltransferase</fullName>
    </submittedName>
</protein>
<dbReference type="AlphaFoldDB" id="A0AAE7CRJ2"/>
<evidence type="ECO:0000313" key="2">
    <source>
        <dbReference type="EMBL" id="QIW57574.1"/>
    </source>
</evidence>
<dbReference type="InterPro" id="IPR001173">
    <property type="entry name" value="Glyco_trans_2-like"/>
</dbReference>
<dbReference type="InterPro" id="IPR029044">
    <property type="entry name" value="Nucleotide-diphossugar_trans"/>
</dbReference>
<dbReference type="CDD" id="cd04179">
    <property type="entry name" value="DPM_DPG-synthase_like"/>
    <property type="match status" value="1"/>
</dbReference>
<name>A0AAE7CRJ2_9LACT</name>
<dbReference type="PANTHER" id="PTHR48090">
    <property type="entry name" value="UNDECAPRENYL-PHOSPHATE 4-DEOXY-4-FORMAMIDO-L-ARABINOSE TRANSFERASE-RELATED"/>
    <property type="match status" value="1"/>
</dbReference>
<proteinExistence type="predicted"/>
<sequence length="241" mass="26860">MKKEKILLIIPAYNESEGIVGVVDKVAEYCQNSPYDIDYLVINDGSTDNEEVLLLQHGIHHVELIQNLGIGGAVQTGYLYAQRWGYDIAVQYDGDGQHDIESLPNLISPIINGNADFTVGSRFVSDSISDFKSTGARQLGIKILSLLIKWTSRIKIKDVTSGYRAGNRKVINQFAERYPSKYPEPESYMHLFAKGIRVQEVGVRMFERTTGESSINLRKAVGYMIDVSLSILIAALLEKGE</sequence>
<dbReference type="SUPFAM" id="SSF53448">
    <property type="entry name" value="Nucleotide-diphospho-sugar transferases"/>
    <property type="match status" value="1"/>
</dbReference>